<comment type="caution">
    <text evidence="1">The sequence shown here is derived from an EMBL/GenBank/DDBJ whole genome shotgun (WGS) entry which is preliminary data.</text>
</comment>
<dbReference type="EMBL" id="JACIFH010000001">
    <property type="protein sequence ID" value="MBB4139713.1"/>
    <property type="molecule type" value="Genomic_DNA"/>
</dbReference>
<dbReference type="RefSeq" id="WP_183499341.1">
    <property type="nucleotide sequence ID" value="NZ_BAABCO010000001.1"/>
</dbReference>
<proteinExistence type="predicted"/>
<keyword evidence="2" id="KW-1185">Reference proteome</keyword>
<accession>A0AA40VMW5</accession>
<reference evidence="1 2" key="1">
    <citation type="submission" date="2020-08" db="EMBL/GenBank/DDBJ databases">
        <title>Sequencing the genomes of 1000 actinobacteria strains.</title>
        <authorList>
            <person name="Klenk H.-P."/>
        </authorList>
    </citation>
    <scope>NUCLEOTIDE SEQUENCE [LARGE SCALE GENOMIC DNA]</scope>
    <source>
        <strain evidence="1 2">DSM 19600</strain>
    </source>
</reference>
<gene>
    <name evidence="1" type="ORF">BKA10_001507</name>
</gene>
<dbReference type="Proteomes" id="UP000549113">
    <property type="component" value="Unassembled WGS sequence"/>
</dbReference>
<protein>
    <submittedName>
        <fullName evidence="1">Uncharacterized protein</fullName>
    </submittedName>
</protein>
<sequence>MQWDRFFEDLEDQLDSEWEAERAALDTEAERLRLARLSLRERLVSHLGDRAESVPSIGLVDGTALAGRVTAVGADWLALAGATRRGDGAVVPLASIATIGMAQTDLLRSARGDAAHPRPRLAERMTLGFVLRDLVRKRAQVTVSVAGGLELCGTIDRAGEDHLDLALHEWGTPRRGELVSGYRIVPYAAVLRLRIQAPVRLG</sequence>
<name>A0AA40VMW5_9MICO</name>
<organism evidence="1 2">
    <name type="scientific">Microbacterium invictum</name>
    <dbReference type="NCBI Taxonomy" id="515415"/>
    <lineage>
        <taxon>Bacteria</taxon>
        <taxon>Bacillati</taxon>
        <taxon>Actinomycetota</taxon>
        <taxon>Actinomycetes</taxon>
        <taxon>Micrococcales</taxon>
        <taxon>Microbacteriaceae</taxon>
        <taxon>Microbacterium</taxon>
    </lineage>
</organism>
<evidence type="ECO:0000313" key="1">
    <source>
        <dbReference type="EMBL" id="MBB4139713.1"/>
    </source>
</evidence>
<evidence type="ECO:0000313" key="2">
    <source>
        <dbReference type="Proteomes" id="UP000549113"/>
    </source>
</evidence>
<dbReference type="AlphaFoldDB" id="A0AA40VMW5"/>